<protein>
    <submittedName>
        <fullName evidence="1">Uncharacterized protein</fullName>
    </submittedName>
</protein>
<dbReference type="Proteomes" id="UP000304953">
    <property type="component" value="Unassembled WGS sequence"/>
</dbReference>
<proteinExistence type="predicted"/>
<gene>
    <name evidence="1" type="ORF">E5329_26005</name>
</gene>
<reference evidence="1" key="1">
    <citation type="submission" date="2019-04" db="EMBL/GenBank/DDBJ databases">
        <title>Microbes associate with the intestines of laboratory mice.</title>
        <authorList>
            <person name="Navarre W."/>
            <person name="Wong E."/>
            <person name="Huang K."/>
            <person name="Tropini C."/>
            <person name="Ng K."/>
            <person name="Yu B."/>
        </authorList>
    </citation>
    <scope>NUCLEOTIDE SEQUENCE</scope>
    <source>
        <strain evidence="1">NM01_1-7b</strain>
    </source>
</reference>
<comment type="caution">
    <text evidence="1">The sequence shown here is derived from an EMBL/GenBank/DDBJ whole genome shotgun (WGS) entry which is preliminary data.</text>
</comment>
<evidence type="ECO:0000313" key="1">
    <source>
        <dbReference type="EMBL" id="TGY88058.1"/>
    </source>
</evidence>
<dbReference type="EMBL" id="SRYA01000103">
    <property type="protein sequence ID" value="TGY88058.1"/>
    <property type="molecule type" value="Genomic_DNA"/>
</dbReference>
<evidence type="ECO:0000313" key="2">
    <source>
        <dbReference type="Proteomes" id="UP000304953"/>
    </source>
</evidence>
<name>A0AC61RN61_9FIRM</name>
<organism evidence="1 2">
    <name type="scientific">Petralouisia muris</name>
    <dbReference type="NCBI Taxonomy" id="3032872"/>
    <lineage>
        <taxon>Bacteria</taxon>
        <taxon>Bacillati</taxon>
        <taxon>Bacillota</taxon>
        <taxon>Clostridia</taxon>
        <taxon>Lachnospirales</taxon>
        <taxon>Lachnospiraceae</taxon>
        <taxon>Petralouisia</taxon>
    </lineage>
</organism>
<accession>A0AC61RN61</accession>
<sequence length="124" mass="14116">MHEIKSVSPKVLYPMTTIESINPDTLERVILDIKNGTDMPIIRVIEFKKYYIIWDGDYEMIAANIIGKSKVNVEVVPLEQQNSWVSEENIAEQLAAVGMNALYDFETLGGFNYSEYPSFYKGGK</sequence>
<keyword evidence="2" id="KW-1185">Reference proteome</keyword>